<organism evidence="2 3">
    <name type="scientific">Sphingomonas rubra</name>
    <dbReference type="NCBI Taxonomy" id="634430"/>
    <lineage>
        <taxon>Bacteria</taxon>
        <taxon>Pseudomonadati</taxon>
        <taxon>Pseudomonadota</taxon>
        <taxon>Alphaproteobacteria</taxon>
        <taxon>Sphingomonadales</taxon>
        <taxon>Sphingomonadaceae</taxon>
        <taxon>Sphingomonas</taxon>
    </lineage>
</organism>
<feature type="transmembrane region" description="Helical" evidence="1">
    <location>
        <begin position="196"/>
        <end position="227"/>
    </location>
</feature>
<reference evidence="2 3" key="1">
    <citation type="submission" date="2016-10" db="EMBL/GenBank/DDBJ databases">
        <authorList>
            <person name="de Groot N.N."/>
        </authorList>
    </citation>
    <scope>NUCLEOTIDE SEQUENCE [LARGE SCALE GENOMIC DNA]</scope>
    <source>
        <strain evidence="2 3">CGMCC 1.9113</strain>
    </source>
</reference>
<sequence>METEAVRPDRGVRAMLFLLVWLSVAWFGSWELNPNNAVRMFAAVSLVEQGDATIDEFAGLTIDKATFGAHTYSDKAPGMTLLAVPAVALATWATGTTSADHGLSPYDPGFARFLRLRQRMAVALGPALLAGLAAVLLYDIGLASTGVRGAALFGAVGTMLGTPLWGWSTTVTGHAAVAALYLVAIRNFLSPPGTRAALLGGVALGLAAVVEYQAVIAGSVIAGWAAWRWRDTAEGRRAIALAAAAGLAGLMPLLSYNLLAFGTPFRIGYSGVEGFDGMKQGLFGLGWPRIAVLVEILVGDRRGLFWVAPVLLVAPLGLASLGDRPRTRSLAVMAALAAAAVLLVNAAYVYWDGGNSTGPRHAMPAAALLGIGLAPWWAGLRTAWERWGVAALLALSVAINAAIAAADVFAPPEYRYPFWRYVMKQWFLRGDLRTWPSEWLGWTAWHGFALYLAVAVPLGMWLVRRVARY</sequence>
<feature type="transmembrane region" description="Helical" evidence="1">
    <location>
        <begin position="121"/>
        <end position="144"/>
    </location>
</feature>
<feature type="transmembrane region" description="Helical" evidence="1">
    <location>
        <begin position="281"/>
        <end position="298"/>
    </location>
</feature>
<gene>
    <name evidence="2" type="ORF">SAMN04488241_110152</name>
</gene>
<feature type="transmembrane region" description="Helical" evidence="1">
    <location>
        <begin position="304"/>
        <end position="322"/>
    </location>
</feature>
<dbReference type="AlphaFoldDB" id="A0A1I5U630"/>
<feature type="transmembrane region" description="Helical" evidence="1">
    <location>
        <begin position="164"/>
        <end position="184"/>
    </location>
</feature>
<dbReference type="Proteomes" id="UP000199586">
    <property type="component" value="Unassembled WGS sequence"/>
</dbReference>
<evidence type="ECO:0000313" key="3">
    <source>
        <dbReference type="Proteomes" id="UP000199586"/>
    </source>
</evidence>
<feature type="transmembrane region" description="Helical" evidence="1">
    <location>
        <begin position="12"/>
        <end position="30"/>
    </location>
</feature>
<feature type="transmembrane region" description="Helical" evidence="1">
    <location>
        <begin position="439"/>
        <end position="463"/>
    </location>
</feature>
<evidence type="ECO:0008006" key="4">
    <source>
        <dbReference type="Google" id="ProtNLM"/>
    </source>
</evidence>
<proteinExistence type="predicted"/>
<dbReference type="RefSeq" id="WP_093334109.1">
    <property type="nucleotide sequence ID" value="NZ_FOXP01000010.1"/>
</dbReference>
<protein>
    <recommendedName>
        <fullName evidence="4">Glycosyltransferase RgtA/B/C/D-like domain-containing protein</fullName>
    </recommendedName>
</protein>
<evidence type="ECO:0000256" key="1">
    <source>
        <dbReference type="SAM" id="Phobius"/>
    </source>
</evidence>
<name>A0A1I5U630_9SPHN</name>
<feature type="transmembrane region" description="Helical" evidence="1">
    <location>
        <begin position="362"/>
        <end position="380"/>
    </location>
</feature>
<feature type="transmembrane region" description="Helical" evidence="1">
    <location>
        <begin position="387"/>
        <end position="410"/>
    </location>
</feature>
<feature type="transmembrane region" description="Helical" evidence="1">
    <location>
        <begin position="239"/>
        <end position="260"/>
    </location>
</feature>
<accession>A0A1I5U630</accession>
<evidence type="ECO:0000313" key="2">
    <source>
        <dbReference type="EMBL" id="SFP90748.1"/>
    </source>
</evidence>
<dbReference type="EMBL" id="FOXP01000010">
    <property type="protein sequence ID" value="SFP90748.1"/>
    <property type="molecule type" value="Genomic_DNA"/>
</dbReference>
<keyword evidence="1" id="KW-1133">Transmembrane helix</keyword>
<dbReference type="STRING" id="634430.SAMN04488241_110152"/>
<keyword evidence="1" id="KW-0812">Transmembrane</keyword>
<keyword evidence="1" id="KW-0472">Membrane</keyword>
<feature type="transmembrane region" description="Helical" evidence="1">
    <location>
        <begin position="329"/>
        <end position="350"/>
    </location>
</feature>
<dbReference type="OrthoDB" id="7584929at2"/>
<keyword evidence="3" id="KW-1185">Reference proteome</keyword>